<feature type="domain" description="Glycosyl hydrolase family 13 catalytic" evidence="2">
    <location>
        <begin position="18"/>
        <end position="70"/>
    </location>
</feature>
<dbReference type="STRING" id="708197.A0A166QFK2"/>
<dbReference type="AlphaFoldDB" id="A0A166QFK2"/>
<comment type="caution">
    <text evidence="3">The sequence shown here is derived from an EMBL/GenBank/DDBJ whole genome shotgun (WGS) entry which is preliminary data.</text>
</comment>
<protein>
    <submittedName>
        <fullName evidence="3">Alpha amylase</fullName>
    </submittedName>
</protein>
<dbReference type="SUPFAM" id="SSF51445">
    <property type="entry name" value="(Trans)glycosidases"/>
    <property type="match status" value="1"/>
</dbReference>
<dbReference type="GO" id="GO:0005975">
    <property type="term" value="P:carbohydrate metabolic process"/>
    <property type="evidence" value="ECO:0007669"/>
    <property type="project" value="InterPro"/>
</dbReference>
<name>A0A166QFK2_9PEZI</name>
<dbReference type="InterPro" id="IPR017853">
    <property type="entry name" value="GH"/>
</dbReference>
<dbReference type="Gene3D" id="3.20.20.80">
    <property type="entry name" value="Glycosidases"/>
    <property type="match status" value="2"/>
</dbReference>
<organism evidence="3 4">
    <name type="scientific">Colletotrichum tofieldiae</name>
    <dbReference type="NCBI Taxonomy" id="708197"/>
    <lineage>
        <taxon>Eukaryota</taxon>
        <taxon>Fungi</taxon>
        <taxon>Dikarya</taxon>
        <taxon>Ascomycota</taxon>
        <taxon>Pezizomycotina</taxon>
        <taxon>Sordariomycetes</taxon>
        <taxon>Hypocreomycetidae</taxon>
        <taxon>Glomerellales</taxon>
        <taxon>Glomerellaceae</taxon>
        <taxon>Colletotrichum</taxon>
        <taxon>Colletotrichum spaethianum species complex</taxon>
    </lineage>
</organism>
<evidence type="ECO:0000259" key="2">
    <source>
        <dbReference type="Pfam" id="PF00128"/>
    </source>
</evidence>
<sequence length="153" mass="17251">MRTLTFAWAAVLALSALISPIVKNIDNNTASLNNYAINNKYSTKEDFKALIIEIHKHDIYVIVNVVINNIVQKLNELLPKLNYSKFNLFNKVKFFYPYCNVTKKLVLNYSINGLCINAAKHVNDKFLPSFVNASGVFTFGKVLTGATADFCCY</sequence>
<accession>A0A166QFK2</accession>
<proteinExistence type="predicted"/>
<keyword evidence="4" id="KW-1185">Reference proteome</keyword>
<dbReference type="EMBL" id="LFIV01000136">
    <property type="protein sequence ID" value="KZL67872.1"/>
    <property type="molecule type" value="Genomic_DNA"/>
</dbReference>
<dbReference type="InterPro" id="IPR006047">
    <property type="entry name" value="GH13_cat_dom"/>
</dbReference>
<evidence type="ECO:0000256" key="1">
    <source>
        <dbReference type="SAM" id="SignalP"/>
    </source>
</evidence>
<feature type="chain" id="PRO_5007878678" evidence="1">
    <location>
        <begin position="25"/>
        <end position="153"/>
    </location>
</feature>
<keyword evidence="1" id="KW-0732">Signal</keyword>
<dbReference type="Proteomes" id="UP000076552">
    <property type="component" value="Unassembled WGS sequence"/>
</dbReference>
<dbReference type="Pfam" id="PF00128">
    <property type="entry name" value="Alpha-amylase"/>
    <property type="match status" value="1"/>
</dbReference>
<evidence type="ECO:0000313" key="4">
    <source>
        <dbReference type="Proteomes" id="UP000076552"/>
    </source>
</evidence>
<reference evidence="3 4" key="1">
    <citation type="submission" date="2015-06" db="EMBL/GenBank/DDBJ databases">
        <title>Survival trade-offs in plant roots during colonization by closely related pathogenic and mutualistic fungi.</title>
        <authorList>
            <person name="Hacquard S."/>
            <person name="Kracher B."/>
            <person name="Hiruma K."/>
            <person name="Weinman A."/>
            <person name="Muench P."/>
            <person name="Garrido Oter R."/>
            <person name="Ver Loren van Themaat E."/>
            <person name="Dallerey J.-F."/>
            <person name="Damm U."/>
            <person name="Henrissat B."/>
            <person name="Lespinet O."/>
            <person name="Thon M."/>
            <person name="Kemen E."/>
            <person name="McHardy A.C."/>
            <person name="Schulze-Lefert P."/>
            <person name="O'Connell R.J."/>
        </authorList>
    </citation>
    <scope>NUCLEOTIDE SEQUENCE [LARGE SCALE GENOMIC DNA]</scope>
    <source>
        <strain evidence="3 4">0861</strain>
    </source>
</reference>
<evidence type="ECO:0000313" key="3">
    <source>
        <dbReference type="EMBL" id="KZL67872.1"/>
    </source>
</evidence>
<feature type="signal peptide" evidence="1">
    <location>
        <begin position="1"/>
        <end position="24"/>
    </location>
</feature>
<gene>
    <name evidence="3" type="ORF">CT0861_13166</name>
</gene>